<protein>
    <submittedName>
        <fullName evidence="1">Uncharacterized protein</fullName>
    </submittedName>
</protein>
<dbReference type="AlphaFoldDB" id="A0A9W9JEF9"/>
<dbReference type="Proteomes" id="UP001150904">
    <property type="component" value="Unassembled WGS sequence"/>
</dbReference>
<evidence type="ECO:0000313" key="1">
    <source>
        <dbReference type="EMBL" id="KAJ5195494.1"/>
    </source>
</evidence>
<dbReference type="GeneID" id="83183295"/>
<organism evidence="1 2">
    <name type="scientific">Penicillium cinerascens</name>
    <dbReference type="NCBI Taxonomy" id="70096"/>
    <lineage>
        <taxon>Eukaryota</taxon>
        <taxon>Fungi</taxon>
        <taxon>Dikarya</taxon>
        <taxon>Ascomycota</taxon>
        <taxon>Pezizomycotina</taxon>
        <taxon>Eurotiomycetes</taxon>
        <taxon>Eurotiomycetidae</taxon>
        <taxon>Eurotiales</taxon>
        <taxon>Aspergillaceae</taxon>
        <taxon>Penicillium</taxon>
    </lineage>
</organism>
<dbReference type="RefSeq" id="XP_058305982.1">
    <property type="nucleotide sequence ID" value="XM_058455994.1"/>
</dbReference>
<name>A0A9W9JEF9_9EURO</name>
<reference evidence="1" key="1">
    <citation type="submission" date="2022-12" db="EMBL/GenBank/DDBJ databases">
        <authorList>
            <person name="Petersen C."/>
        </authorList>
    </citation>
    <scope>NUCLEOTIDE SEQUENCE</scope>
    <source>
        <strain evidence="1">IBT 15544</strain>
    </source>
</reference>
<sequence length="239" mass="26502">MASSTLPVTMLGSIHGTHLSLAASAQITISPGFRPCQNRCLFYITLPTMLPRTTFHRATYGLDGRSRRDPLSSDTIREELCNYDQSAPTPANIFDNYKLRGNLLSCLSLFEYCMIVSTKRRQDATTEDVPSVHRNVPATTVPDLGDFNLEFVDEVLVPILTDSAPLPDLLQYRLRVDQNPTGASIASLMCEMVPLNKKQRIVVEKVLAEALLYANYPYDPSQRTQTLLYVGGEGGVDKS</sequence>
<gene>
    <name evidence="1" type="ORF">N7498_008932</name>
</gene>
<accession>A0A9W9JEF9</accession>
<comment type="caution">
    <text evidence="1">The sequence shown here is derived from an EMBL/GenBank/DDBJ whole genome shotgun (WGS) entry which is preliminary data.</text>
</comment>
<proteinExistence type="predicted"/>
<dbReference type="EMBL" id="JAPQKR010000015">
    <property type="protein sequence ID" value="KAJ5195494.1"/>
    <property type="molecule type" value="Genomic_DNA"/>
</dbReference>
<dbReference type="OrthoDB" id="10616790at2759"/>
<reference evidence="1" key="2">
    <citation type="journal article" date="2023" name="IMA Fungus">
        <title>Comparative genomic study of the Penicillium genus elucidates a diverse pangenome and 15 lateral gene transfer events.</title>
        <authorList>
            <person name="Petersen C."/>
            <person name="Sorensen T."/>
            <person name="Nielsen M.R."/>
            <person name="Sondergaard T.E."/>
            <person name="Sorensen J.L."/>
            <person name="Fitzpatrick D.A."/>
            <person name="Frisvad J.C."/>
            <person name="Nielsen K.L."/>
        </authorList>
    </citation>
    <scope>NUCLEOTIDE SEQUENCE</scope>
    <source>
        <strain evidence="1">IBT 15544</strain>
    </source>
</reference>
<keyword evidence="2" id="KW-1185">Reference proteome</keyword>
<evidence type="ECO:0000313" key="2">
    <source>
        <dbReference type="Proteomes" id="UP001150904"/>
    </source>
</evidence>